<dbReference type="VEuPathDB" id="VectorBase:AATE005929"/>
<protein>
    <submittedName>
        <fullName evidence="10">Uncharacterized protein</fullName>
    </submittedName>
</protein>
<accession>A0A182IUW4</accession>
<proteinExistence type="predicted"/>
<evidence type="ECO:0000313" key="10">
    <source>
        <dbReference type="EnsemblMetazoa" id="AATE005929-PA.1"/>
    </source>
</evidence>
<dbReference type="Pfam" id="PF02949">
    <property type="entry name" value="7tm_6"/>
    <property type="match status" value="1"/>
</dbReference>
<dbReference type="GO" id="GO:0004984">
    <property type="term" value="F:olfactory receptor activity"/>
    <property type="evidence" value="ECO:0007669"/>
    <property type="project" value="InterPro"/>
</dbReference>
<evidence type="ECO:0000256" key="7">
    <source>
        <dbReference type="ARBA" id="ARBA00023136"/>
    </source>
</evidence>
<keyword evidence="9" id="KW-0807">Transducer</keyword>
<keyword evidence="7" id="KW-0472">Membrane</keyword>
<evidence type="ECO:0000256" key="2">
    <source>
        <dbReference type="ARBA" id="ARBA00022475"/>
    </source>
</evidence>
<comment type="subcellular location">
    <subcellularLocation>
        <location evidence="1">Cell membrane</location>
        <topology evidence="1">Multi-pass membrane protein</topology>
    </subcellularLocation>
</comment>
<keyword evidence="6" id="KW-1133">Transmembrane helix</keyword>
<dbReference type="GO" id="GO:0005549">
    <property type="term" value="F:odorant binding"/>
    <property type="evidence" value="ECO:0007669"/>
    <property type="project" value="InterPro"/>
</dbReference>
<dbReference type="GO" id="GO:0005886">
    <property type="term" value="C:plasma membrane"/>
    <property type="evidence" value="ECO:0007669"/>
    <property type="project" value="UniProtKB-SubCell"/>
</dbReference>
<dbReference type="PANTHER" id="PTHR21137">
    <property type="entry name" value="ODORANT RECEPTOR"/>
    <property type="match status" value="1"/>
</dbReference>
<dbReference type="PANTHER" id="PTHR21137:SF35">
    <property type="entry name" value="ODORANT RECEPTOR 19A-RELATED"/>
    <property type="match status" value="1"/>
</dbReference>
<dbReference type="InterPro" id="IPR004117">
    <property type="entry name" value="7tm6_olfct_rcpt"/>
</dbReference>
<dbReference type="EnsemblMetazoa" id="AATE005929-RA">
    <property type="protein sequence ID" value="AATE005929-PA.1"/>
    <property type="gene ID" value="AATE005929"/>
</dbReference>
<reference evidence="10" key="1">
    <citation type="submission" date="2022-08" db="UniProtKB">
        <authorList>
            <consortium name="EnsemblMetazoa"/>
        </authorList>
    </citation>
    <scope>IDENTIFICATION</scope>
    <source>
        <strain evidence="10">EBRO</strain>
    </source>
</reference>
<keyword evidence="3" id="KW-0716">Sensory transduction</keyword>
<organism evidence="10">
    <name type="scientific">Anopheles atroparvus</name>
    <name type="common">European mosquito</name>
    <dbReference type="NCBI Taxonomy" id="41427"/>
    <lineage>
        <taxon>Eukaryota</taxon>
        <taxon>Metazoa</taxon>
        <taxon>Ecdysozoa</taxon>
        <taxon>Arthropoda</taxon>
        <taxon>Hexapoda</taxon>
        <taxon>Insecta</taxon>
        <taxon>Pterygota</taxon>
        <taxon>Neoptera</taxon>
        <taxon>Endopterygota</taxon>
        <taxon>Diptera</taxon>
        <taxon>Nematocera</taxon>
        <taxon>Culicoidea</taxon>
        <taxon>Culicidae</taxon>
        <taxon>Anophelinae</taxon>
        <taxon>Anopheles</taxon>
    </lineage>
</organism>
<dbReference type="AlphaFoldDB" id="A0A182IUW4"/>
<evidence type="ECO:0000256" key="3">
    <source>
        <dbReference type="ARBA" id="ARBA00022606"/>
    </source>
</evidence>
<evidence type="ECO:0000256" key="5">
    <source>
        <dbReference type="ARBA" id="ARBA00022725"/>
    </source>
</evidence>
<evidence type="ECO:0000256" key="6">
    <source>
        <dbReference type="ARBA" id="ARBA00022989"/>
    </source>
</evidence>
<keyword evidence="2" id="KW-1003">Cell membrane</keyword>
<sequence>MDHTVRLLRVLRFWNQTPDESFPILGYLIIGIYLLAWIIPSCVFMATSQADVTLLLKAAAEQIVFFTIFYKLASFAYNFRRWDQMFVDLQQAFDSVQSDPHAEVQAILSHVRKVAYYLTRYYCSILTFNCMLYGLFPMVFVAVKYAVTGTYSVPLSTPIEANYFIPGYQSNFLIWLPFNSVLNAILLLHGLVLFAMECFTWIMIYDIASFFRILRIKAGQLGATEGSRWAAEIERFVSLHDCTLRCAAVLEETLAGQMLFLYLSTIFSLCLMMTVISIAFKKIYLLVTMLCVIGYCMFQTFCFSILGTELIEESEAVATAIFQSSWYARSNQQQRDLSFVMARAQRPVKLTAAKLFIVTRISFTQMSPMVDLTRGLGEKYATVTTQAKNRFEPVC</sequence>
<evidence type="ECO:0000256" key="8">
    <source>
        <dbReference type="ARBA" id="ARBA00023170"/>
    </source>
</evidence>
<keyword evidence="8" id="KW-0675">Receptor</keyword>
<keyword evidence="4" id="KW-0812">Transmembrane</keyword>
<dbReference type="STRING" id="41427.A0A182IUW4"/>
<dbReference type="GO" id="GO:0007165">
    <property type="term" value="P:signal transduction"/>
    <property type="evidence" value="ECO:0007669"/>
    <property type="project" value="UniProtKB-KW"/>
</dbReference>
<evidence type="ECO:0000256" key="1">
    <source>
        <dbReference type="ARBA" id="ARBA00004651"/>
    </source>
</evidence>
<evidence type="ECO:0000256" key="4">
    <source>
        <dbReference type="ARBA" id="ARBA00022692"/>
    </source>
</evidence>
<keyword evidence="5" id="KW-0552">Olfaction</keyword>
<evidence type="ECO:0000256" key="9">
    <source>
        <dbReference type="ARBA" id="ARBA00023224"/>
    </source>
</evidence>
<name>A0A182IUW4_ANOAO</name>